<sequence>IDVKTASGETVKLPHEGLTAGNKNAAILGVIADRDAVGVANLDRRTTTAYNAKAEFYNSWYKADAGYYNDLSENFVVFFIGEEIA</sequence>
<reference evidence="1" key="1">
    <citation type="submission" date="2022-08" db="EMBL/GenBank/DDBJ databases">
        <authorList>
            <person name="Deng Y."/>
            <person name="Han X.-F."/>
            <person name="Zhang Y.-Q."/>
        </authorList>
    </citation>
    <scope>NUCLEOTIDE SEQUENCE</scope>
    <source>
        <strain evidence="1">CPCC 203386</strain>
    </source>
</reference>
<feature type="non-terminal residue" evidence="1">
    <location>
        <position position="1"/>
    </location>
</feature>
<dbReference type="RefSeq" id="WP_259542731.1">
    <property type="nucleotide sequence ID" value="NZ_JANLCJ010000105.1"/>
</dbReference>
<comment type="caution">
    <text evidence="1">The sequence shown here is derived from an EMBL/GenBank/DDBJ whole genome shotgun (WGS) entry which is preliminary data.</text>
</comment>
<keyword evidence="2" id="KW-1185">Reference proteome</keyword>
<dbReference type="EMBL" id="JANLCJ010000105">
    <property type="protein sequence ID" value="MCS5736666.1"/>
    <property type="molecule type" value="Genomic_DNA"/>
</dbReference>
<proteinExistence type="predicted"/>
<accession>A0ABT2H9N1</accession>
<name>A0ABT2H9N1_9MICO</name>
<evidence type="ECO:0000313" key="1">
    <source>
        <dbReference type="EMBL" id="MCS5736666.1"/>
    </source>
</evidence>
<organism evidence="1 2">
    <name type="scientific">Herbiconiux daphne</name>
    <dbReference type="NCBI Taxonomy" id="2970914"/>
    <lineage>
        <taxon>Bacteria</taxon>
        <taxon>Bacillati</taxon>
        <taxon>Actinomycetota</taxon>
        <taxon>Actinomycetes</taxon>
        <taxon>Micrococcales</taxon>
        <taxon>Microbacteriaceae</taxon>
        <taxon>Herbiconiux</taxon>
    </lineage>
</organism>
<protein>
    <submittedName>
        <fullName evidence="1">Uncharacterized protein</fullName>
    </submittedName>
</protein>
<gene>
    <name evidence="1" type="ORF">N1032_23330</name>
</gene>
<evidence type="ECO:0000313" key="2">
    <source>
        <dbReference type="Proteomes" id="UP001165586"/>
    </source>
</evidence>
<dbReference type="Pfam" id="PF25622">
    <property type="entry name" value="Phi29_MCP"/>
    <property type="match status" value="1"/>
</dbReference>
<dbReference type="Proteomes" id="UP001165586">
    <property type="component" value="Unassembled WGS sequence"/>
</dbReference>